<keyword evidence="2 6" id="KW-0812">Transmembrane</keyword>
<evidence type="ECO:0000256" key="1">
    <source>
        <dbReference type="ARBA" id="ARBA00004127"/>
    </source>
</evidence>
<dbReference type="InParanoid" id="F4NXC6"/>
<gene>
    <name evidence="7" type="ORF">BATDEDRAFT_34364</name>
</gene>
<dbReference type="HOGENOM" id="CLU_813760_0_0_1"/>
<feature type="region of interest" description="Disordered" evidence="5">
    <location>
        <begin position="316"/>
        <end position="341"/>
    </location>
</feature>
<dbReference type="EMBL" id="GL882880">
    <property type="protein sequence ID" value="EGF82652.1"/>
    <property type="molecule type" value="Genomic_DNA"/>
</dbReference>
<dbReference type="STRING" id="684364.F4NXC6"/>
<dbReference type="Pfam" id="PF10332">
    <property type="entry name" value="DUF2418"/>
    <property type="match status" value="1"/>
</dbReference>
<dbReference type="PANTHER" id="PTHR28293">
    <property type="entry name" value="NUCLEAR RIM PROTEIN 1"/>
    <property type="match status" value="1"/>
</dbReference>
<feature type="transmembrane region" description="Helical" evidence="6">
    <location>
        <begin position="109"/>
        <end position="130"/>
    </location>
</feature>
<feature type="transmembrane region" description="Helical" evidence="6">
    <location>
        <begin position="261"/>
        <end position="282"/>
    </location>
</feature>
<feature type="region of interest" description="Disordered" evidence="5">
    <location>
        <begin position="187"/>
        <end position="210"/>
    </location>
</feature>
<dbReference type="AlphaFoldDB" id="F4NXC6"/>
<evidence type="ECO:0000313" key="7">
    <source>
        <dbReference type="EMBL" id="EGF82652.1"/>
    </source>
</evidence>
<reference evidence="7 8" key="1">
    <citation type="submission" date="2009-12" db="EMBL/GenBank/DDBJ databases">
        <title>The draft genome of Batrachochytrium dendrobatidis.</title>
        <authorList>
            <consortium name="US DOE Joint Genome Institute (JGI-PGF)"/>
            <person name="Kuo A."/>
            <person name="Salamov A."/>
            <person name="Schmutz J."/>
            <person name="Lucas S."/>
            <person name="Pitluck S."/>
            <person name="Rosenblum E."/>
            <person name="Stajich J."/>
            <person name="Eisen M."/>
            <person name="Grigoriev I.V."/>
        </authorList>
    </citation>
    <scope>NUCLEOTIDE SEQUENCE [LARGE SCALE GENOMIC DNA]</scope>
    <source>
        <strain evidence="8">JAM81 / FGSC 10211</strain>
    </source>
</reference>
<dbReference type="GO" id="GO:0012505">
    <property type="term" value="C:endomembrane system"/>
    <property type="evidence" value="ECO:0007669"/>
    <property type="project" value="UniProtKB-SubCell"/>
</dbReference>
<dbReference type="PANTHER" id="PTHR28293:SF1">
    <property type="entry name" value="NUCLEAR RIM PROTEIN 1"/>
    <property type="match status" value="1"/>
</dbReference>
<keyword evidence="4 6" id="KW-0472">Membrane</keyword>
<dbReference type="OMA" id="RANAECE"/>
<feature type="compositionally biased region" description="Basic and acidic residues" evidence="5">
    <location>
        <begin position="321"/>
        <end position="330"/>
    </location>
</feature>
<dbReference type="Proteomes" id="UP000007241">
    <property type="component" value="Unassembled WGS sequence"/>
</dbReference>
<keyword evidence="8" id="KW-1185">Reference proteome</keyword>
<feature type="transmembrane region" description="Helical" evidence="6">
    <location>
        <begin position="43"/>
        <end position="62"/>
    </location>
</feature>
<evidence type="ECO:0000256" key="4">
    <source>
        <dbReference type="ARBA" id="ARBA00023136"/>
    </source>
</evidence>
<dbReference type="GeneID" id="18240410"/>
<dbReference type="RefSeq" id="XP_006676771.1">
    <property type="nucleotide sequence ID" value="XM_006676708.1"/>
</dbReference>
<organism evidence="7 8">
    <name type="scientific">Batrachochytrium dendrobatidis (strain JAM81 / FGSC 10211)</name>
    <name type="common">Frog chytrid fungus</name>
    <dbReference type="NCBI Taxonomy" id="684364"/>
    <lineage>
        <taxon>Eukaryota</taxon>
        <taxon>Fungi</taxon>
        <taxon>Fungi incertae sedis</taxon>
        <taxon>Chytridiomycota</taxon>
        <taxon>Chytridiomycota incertae sedis</taxon>
        <taxon>Chytridiomycetes</taxon>
        <taxon>Rhizophydiales</taxon>
        <taxon>Rhizophydiales incertae sedis</taxon>
        <taxon>Batrachochytrium</taxon>
    </lineage>
</organism>
<evidence type="ECO:0000313" key="8">
    <source>
        <dbReference type="Proteomes" id="UP000007241"/>
    </source>
</evidence>
<evidence type="ECO:0000256" key="6">
    <source>
        <dbReference type="SAM" id="Phobius"/>
    </source>
</evidence>
<sequence length="341" mass="39659">MANTPLRRRRIRQEPFMTRLVTFPLDWLMLMGEWWANIDQEQLFANSSFLIALLLNVLYLLVKMYRDGVLDDAEELRALSKSSYLELSLDSNSFALFMQWLGLKISSHMLFTVIEFVLILVCVLNTIHVFTRTKSFILFKQPTKPRYPSDNQWMIRSRNAQIRQVDVAQPVTTDNQSSHTQWTNLFSSKKPQSKSGLNSTTQHRQDDSLDASDLLSKKSQPYKEDRWVIQVWNPSEGSLNLFCWFSPPQIAVMYGANVSNWYYYIPVACLTALIMYFLVSLFNDRLQDQQILSGQLLHEFTESFVYQQYPLKSDSNTAMKNDSDDSKSDALFDSNGTELHY</sequence>
<dbReference type="GO" id="GO:0007096">
    <property type="term" value="P:regulation of exit from mitosis"/>
    <property type="evidence" value="ECO:0000318"/>
    <property type="project" value="GO_Central"/>
</dbReference>
<feature type="compositionally biased region" description="Polar residues" evidence="5">
    <location>
        <begin position="187"/>
        <end position="202"/>
    </location>
</feature>
<accession>F4NXC6</accession>
<proteinExistence type="predicted"/>
<comment type="subcellular location">
    <subcellularLocation>
        <location evidence="1">Endomembrane system</location>
        <topology evidence="1">Multi-pass membrane protein</topology>
    </subcellularLocation>
</comment>
<dbReference type="InterPro" id="IPR018819">
    <property type="entry name" value="Nur1/Mug154"/>
</dbReference>
<protein>
    <submittedName>
        <fullName evidence="7">Expressed protein</fullName>
    </submittedName>
</protein>
<evidence type="ECO:0000256" key="5">
    <source>
        <dbReference type="SAM" id="MobiDB-lite"/>
    </source>
</evidence>
<evidence type="ECO:0000256" key="3">
    <source>
        <dbReference type="ARBA" id="ARBA00022989"/>
    </source>
</evidence>
<keyword evidence="3 6" id="KW-1133">Transmembrane helix</keyword>
<dbReference type="GO" id="GO:0043007">
    <property type="term" value="P:maintenance of rDNA"/>
    <property type="evidence" value="ECO:0000318"/>
    <property type="project" value="GO_Central"/>
</dbReference>
<evidence type="ECO:0000256" key="2">
    <source>
        <dbReference type="ARBA" id="ARBA00022692"/>
    </source>
</evidence>
<name>F4NXC6_BATDJ</name>
<dbReference type="OrthoDB" id="3363151at2759"/>